<dbReference type="SMART" id="SM00895">
    <property type="entry name" value="FCD"/>
    <property type="match status" value="1"/>
</dbReference>
<dbReference type="PROSITE" id="PS50949">
    <property type="entry name" value="HTH_GNTR"/>
    <property type="match status" value="1"/>
</dbReference>
<dbReference type="InterPro" id="IPR008920">
    <property type="entry name" value="TF_FadR/GntR_C"/>
</dbReference>
<dbReference type="InterPro" id="IPR036388">
    <property type="entry name" value="WH-like_DNA-bd_sf"/>
</dbReference>
<evidence type="ECO:0000313" key="5">
    <source>
        <dbReference type="EMBL" id="TDQ46572.1"/>
    </source>
</evidence>
<accession>A0A4R6UJA1</accession>
<keyword evidence="6" id="KW-1185">Reference proteome</keyword>
<proteinExistence type="predicted"/>
<dbReference type="PANTHER" id="PTHR43537:SF5">
    <property type="entry name" value="UXU OPERON TRANSCRIPTIONAL REGULATOR"/>
    <property type="match status" value="1"/>
</dbReference>
<evidence type="ECO:0000313" key="6">
    <source>
        <dbReference type="Proteomes" id="UP000295281"/>
    </source>
</evidence>
<dbReference type="PRINTS" id="PR00035">
    <property type="entry name" value="HTHGNTR"/>
</dbReference>
<organism evidence="5 6">
    <name type="scientific">Actinorugispora endophytica</name>
    <dbReference type="NCBI Taxonomy" id="1605990"/>
    <lineage>
        <taxon>Bacteria</taxon>
        <taxon>Bacillati</taxon>
        <taxon>Actinomycetota</taxon>
        <taxon>Actinomycetes</taxon>
        <taxon>Streptosporangiales</taxon>
        <taxon>Nocardiopsidaceae</taxon>
        <taxon>Actinorugispora</taxon>
    </lineage>
</organism>
<keyword evidence="2" id="KW-0238">DNA-binding</keyword>
<reference evidence="5 6" key="1">
    <citation type="submission" date="2019-03" db="EMBL/GenBank/DDBJ databases">
        <title>Genomic Encyclopedia of Type Strains, Phase IV (KMG-IV): sequencing the most valuable type-strain genomes for metagenomic binning, comparative biology and taxonomic classification.</title>
        <authorList>
            <person name="Goeker M."/>
        </authorList>
    </citation>
    <scope>NUCLEOTIDE SEQUENCE [LARGE SCALE GENOMIC DNA]</scope>
    <source>
        <strain evidence="5 6">DSM 46770</strain>
    </source>
</reference>
<dbReference type="Proteomes" id="UP000295281">
    <property type="component" value="Unassembled WGS sequence"/>
</dbReference>
<protein>
    <submittedName>
        <fullName evidence="5">GntR family transcriptional regulator</fullName>
    </submittedName>
</protein>
<evidence type="ECO:0000256" key="1">
    <source>
        <dbReference type="ARBA" id="ARBA00023015"/>
    </source>
</evidence>
<dbReference type="PANTHER" id="PTHR43537">
    <property type="entry name" value="TRANSCRIPTIONAL REGULATOR, GNTR FAMILY"/>
    <property type="match status" value="1"/>
</dbReference>
<comment type="caution">
    <text evidence="5">The sequence shown here is derived from an EMBL/GenBank/DDBJ whole genome shotgun (WGS) entry which is preliminary data.</text>
</comment>
<dbReference type="Gene3D" id="1.10.10.10">
    <property type="entry name" value="Winged helix-like DNA-binding domain superfamily/Winged helix DNA-binding domain"/>
    <property type="match status" value="1"/>
</dbReference>
<name>A0A4R6UJA1_9ACTN</name>
<feature type="domain" description="HTH gntR-type" evidence="4">
    <location>
        <begin position="16"/>
        <end position="84"/>
    </location>
</feature>
<dbReference type="InterPro" id="IPR011711">
    <property type="entry name" value="GntR_C"/>
</dbReference>
<gene>
    <name evidence="5" type="ORF">EV190_1247</name>
</gene>
<dbReference type="AlphaFoldDB" id="A0A4R6UJA1"/>
<dbReference type="RefSeq" id="WP_133743098.1">
    <property type="nucleotide sequence ID" value="NZ_SNYN01000024.1"/>
</dbReference>
<dbReference type="InterPro" id="IPR036390">
    <property type="entry name" value="WH_DNA-bd_sf"/>
</dbReference>
<dbReference type="InterPro" id="IPR000524">
    <property type="entry name" value="Tscrpt_reg_HTH_GntR"/>
</dbReference>
<evidence type="ECO:0000259" key="4">
    <source>
        <dbReference type="PROSITE" id="PS50949"/>
    </source>
</evidence>
<dbReference type="Pfam" id="PF00392">
    <property type="entry name" value="GntR"/>
    <property type="match status" value="1"/>
</dbReference>
<dbReference type="Pfam" id="PF07729">
    <property type="entry name" value="FCD"/>
    <property type="match status" value="1"/>
</dbReference>
<evidence type="ECO:0000256" key="2">
    <source>
        <dbReference type="ARBA" id="ARBA00023125"/>
    </source>
</evidence>
<dbReference type="CDD" id="cd07377">
    <property type="entry name" value="WHTH_GntR"/>
    <property type="match status" value="1"/>
</dbReference>
<dbReference type="SUPFAM" id="SSF48008">
    <property type="entry name" value="GntR ligand-binding domain-like"/>
    <property type="match status" value="1"/>
</dbReference>
<keyword evidence="1" id="KW-0805">Transcription regulation</keyword>
<dbReference type="SMART" id="SM00345">
    <property type="entry name" value="HTH_GNTR"/>
    <property type="match status" value="1"/>
</dbReference>
<sequence>MTSTAGRAPDAETAKISVAQRAIEQIKTMIAEGELRAGQRLPTERDFAAQLGISRSSIREAIRALTILGVLEIRHGAGVYVTSLRPDDLLETFGVVAEISRGQTLVELLQVRRALESAATAAAAARITDAELAEVRRHLERIGEGGSVEEMVAADRDFHQAIVRAAGNETMAAIVDGLSSMTFRARVWRGHHSSGAVSRLHQEHERIYQALAARDPEAARSTAATHVLEVETWLRANLGDD</sequence>
<dbReference type="OrthoDB" id="7989071at2"/>
<dbReference type="EMBL" id="SNYN01000024">
    <property type="protein sequence ID" value="TDQ46572.1"/>
    <property type="molecule type" value="Genomic_DNA"/>
</dbReference>
<keyword evidence="3" id="KW-0804">Transcription</keyword>
<dbReference type="GO" id="GO:0003677">
    <property type="term" value="F:DNA binding"/>
    <property type="evidence" value="ECO:0007669"/>
    <property type="project" value="UniProtKB-KW"/>
</dbReference>
<dbReference type="Gene3D" id="1.20.120.530">
    <property type="entry name" value="GntR ligand-binding domain-like"/>
    <property type="match status" value="1"/>
</dbReference>
<evidence type="ECO:0000256" key="3">
    <source>
        <dbReference type="ARBA" id="ARBA00023163"/>
    </source>
</evidence>
<dbReference type="GO" id="GO:0003700">
    <property type="term" value="F:DNA-binding transcription factor activity"/>
    <property type="evidence" value="ECO:0007669"/>
    <property type="project" value="InterPro"/>
</dbReference>
<dbReference type="SUPFAM" id="SSF46785">
    <property type="entry name" value="Winged helix' DNA-binding domain"/>
    <property type="match status" value="1"/>
</dbReference>